<keyword evidence="2" id="KW-0815">Transposition</keyword>
<dbReference type="Gene3D" id="1.10.10.60">
    <property type="entry name" value="Homeodomain-like"/>
    <property type="match status" value="1"/>
</dbReference>
<name>A0ABU4DKM6_9ACTN</name>
<evidence type="ECO:0000256" key="2">
    <source>
        <dbReference type="ARBA" id="ARBA00022578"/>
    </source>
</evidence>
<dbReference type="InterPro" id="IPR001387">
    <property type="entry name" value="Cro/C1-type_HTH"/>
</dbReference>
<protein>
    <submittedName>
        <fullName evidence="6">IS21 family transposase</fullName>
    </submittedName>
</protein>
<evidence type="ECO:0000313" key="7">
    <source>
        <dbReference type="Proteomes" id="UP001185779"/>
    </source>
</evidence>
<sequence>MLTRENDVEVHALHNRGWTISAIARHTGHDRKTIRAYLNGERTPGQRKRPAVDPFDPYLDYVRARLDEDPHLWSRTLCDELEDLGYTQSYQTLTRQIRTRGLRPKCADCAQVTERANAIIEHPPGEETQWDWVELPNPPAQWGWGSTAFLLV</sequence>
<proteinExistence type="inferred from homology"/>
<dbReference type="PANTHER" id="PTHR35004:SF7">
    <property type="entry name" value="INTEGRASE PROTEIN"/>
    <property type="match status" value="1"/>
</dbReference>
<dbReference type="PROSITE" id="PS50531">
    <property type="entry name" value="HTH_IS21"/>
    <property type="match status" value="1"/>
</dbReference>
<dbReference type="Proteomes" id="UP001185779">
    <property type="component" value="Unassembled WGS sequence"/>
</dbReference>
<organism evidence="6 7">
    <name type="scientific">Gordonia amicalis</name>
    <dbReference type="NCBI Taxonomy" id="89053"/>
    <lineage>
        <taxon>Bacteria</taxon>
        <taxon>Bacillati</taxon>
        <taxon>Actinomycetota</taxon>
        <taxon>Actinomycetes</taxon>
        <taxon>Mycobacteriales</taxon>
        <taxon>Gordoniaceae</taxon>
        <taxon>Gordonia</taxon>
    </lineage>
</organism>
<gene>
    <name evidence="6" type="ORF">R3P94_23885</name>
</gene>
<keyword evidence="4" id="KW-0233">DNA recombination</keyword>
<dbReference type="SUPFAM" id="SSF46689">
    <property type="entry name" value="Homeodomain-like"/>
    <property type="match status" value="1"/>
</dbReference>
<comment type="caution">
    <text evidence="6">The sequence shown here is derived from an EMBL/GenBank/DDBJ whole genome shotgun (WGS) entry which is preliminary data.</text>
</comment>
<keyword evidence="7" id="KW-1185">Reference proteome</keyword>
<dbReference type="InterPro" id="IPR009057">
    <property type="entry name" value="Homeodomain-like_sf"/>
</dbReference>
<feature type="non-terminal residue" evidence="6">
    <location>
        <position position="152"/>
    </location>
</feature>
<evidence type="ECO:0000313" key="6">
    <source>
        <dbReference type="EMBL" id="MDV6310295.1"/>
    </source>
</evidence>
<keyword evidence="3" id="KW-0238">DNA-binding</keyword>
<reference evidence="6 7" key="1">
    <citation type="submission" date="2023-10" db="EMBL/GenBank/DDBJ databases">
        <title>Development of a sustainable strategy for remediation of hydrocarbon-contaminated territories based on the waste exchange concept.</title>
        <authorList>
            <person name="Krivoruchko A."/>
        </authorList>
    </citation>
    <scope>NUCLEOTIDE SEQUENCE [LARGE SCALE GENOMIC DNA]</scope>
    <source>
        <strain evidence="6 7">IEGM 1266</strain>
    </source>
</reference>
<accession>A0ABU4DKM6</accession>
<feature type="domain" description="HTH IS21-type" evidence="5">
    <location>
        <begin position="5"/>
        <end position="66"/>
    </location>
</feature>
<evidence type="ECO:0000256" key="1">
    <source>
        <dbReference type="ARBA" id="ARBA00009277"/>
    </source>
</evidence>
<evidence type="ECO:0000256" key="3">
    <source>
        <dbReference type="ARBA" id="ARBA00023125"/>
    </source>
</evidence>
<dbReference type="CDD" id="cd00093">
    <property type="entry name" value="HTH_XRE"/>
    <property type="match status" value="1"/>
</dbReference>
<comment type="similarity">
    <text evidence="1">Belongs to the transposase IS21/IS408/IS1162 family.</text>
</comment>
<evidence type="ECO:0000259" key="5">
    <source>
        <dbReference type="PROSITE" id="PS50531"/>
    </source>
</evidence>
<evidence type="ECO:0000256" key="4">
    <source>
        <dbReference type="ARBA" id="ARBA00023172"/>
    </source>
</evidence>
<dbReference type="InterPro" id="IPR017894">
    <property type="entry name" value="HTH_IS21_transposase_type"/>
</dbReference>
<dbReference type="PANTHER" id="PTHR35004">
    <property type="entry name" value="TRANSPOSASE RV3428C-RELATED"/>
    <property type="match status" value="1"/>
</dbReference>
<dbReference type="EMBL" id="JAWLKI010000079">
    <property type="protein sequence ID" value="MDV6310295.1"/>
    <property type="molecule type" value="Genomic_DNA"/>
</dbReference>